<evidence type="ECO:0000313" key="5">
    <source>
        <dbReference type="Proteomes" id="UP000256561"/>
    </source>
</evidence>
<dbReference type="EMBL" id="QRHA01000003">
    <property type="protein sequence ID" value="RDV27535.1"/>
    <property type="molecule type" value="Genomic_DNA"/>
</dbReference>
<dbReference type="GO" id="GO:0000976">
    <property type="term" value="F:transcription cis-regulatory region binding"/>
    <property type="evidence" value="ECO:0007669"/>
    <property type="project" value="TreeGrafter"/>
</dbReference>
<dbReference type="Pfam" id="PF00440">
    <property type="entry name" value="TetR_N"/>
    <property type="match status" value="1"/>
</dbReference>
<keyword evidence="5" id="KW-1185">Reference proteome</keyword>
<dbReference type="PRINTS" id="PR00455">
    <property type="entry name" value="HTHTETR"/>
</dbReference>
<dbReference type="InterPro" id="IPR001647">
    <property type="entry name" value="HTH_TetR"/>
</dbReference>
<evidence type="ECO:0000313" key="4">
    <source>
        <dbReference type="EMBL" id="RDV27535.1"/>
    </source>
</evidence>
<dbReference type="SUPFAM" id="SSF46689">
    <property type="entry name" value="Homeodomain-like"/>
    <property type="match status" value="1"/>
</dbReference>
<dbReference type="InterPro" id="IPR036271">
    <property type="entry name" value="Tet_transcr_reg_TetR-rel_C_sf"/>
</dbReference>
<gene>
    <name evidence="4" type="ORF">DXV75_05780</name>
</gene>
<dbReference type="GO" id="GO:0045892">
    <property type="term" value="P:negative regulation of DNA-templated transcription"/>
    <property type="evidence" value="ECO:0007669"/>
    <property type="project" value="InterPro"/>
</dbReference>
<dbReference type="Proteomes" id="UP000256561">
    <property type="component" value="Unassembled WGS sequence"/>
</dbReference>
<dbReference type="InterPro" id="IPR009057">
    <property type="entry name" value="Homeodomain-like_sf"/>
</dbReference>
<sequence length="216" mass="24290">MTLSKMADAGVGAKNKARIMDAAEKAFAQNGFKGTSVQQIADGAGLPKTNVLYYFKSKQDLYLAVLQQTLSLWNSRFDQATAEDDPAEILASYITEKVEMSRTHPVASKIFAMEILNGAPNLNRYFDDEHAKWMASRIAILKAWMDSGKMRRMDPYYLLFHIWSSTQHYADFAVQVTRLRGAKMKKADYQAATQQLIEVILTGCGLTVPEKYRSSI</sequence>
<dbReference type="PANTHER" id="PTHR30055:SF196">
    <property type="entry name" value="HTH-TYPE TRANSCRIPTIONAL REGULATOR RUTR"/>
    <property type="match status" value="1"/>
</dbReference>
<comment type="caution">
    <text evidence="4">The sequence shown here is derived from an EMBL/GenBank/DDBJ whole genome shotgun (WGS) entry which is preliminary data.</text>
</comment>
<organism evidence="4 5">
    <name type="scientific">Alteromonas aestuariivivens</name>
    <dbReference type="NCBI Taxonomy" id="1938339"/>
    <lineage>
        <taxon>Bacteria</taxon>
        <taxon>Pseudomonadati</taxon>
        <taxon>Pseudomonadota</taxon>
        <taxon>Gammaproteobacteria</taxon>
        <taxon>Alteromonadales</taxon>
        <taxon>Alteromonadaceae</taxon>
        <taxon>Alteromonas/Salinimonas group</taxon>
        <taxon>Alteromonas</taxon>
    </lineage>
</organism>
<evidence type="ECO:0000256" key="2">
    <source>
        <dbReference type="PROSITE-ProRule" id="PRU00335"/>
    </source>
</evidence>
<dbReference type="GO" id="GO:0003700">
    <property type="term" value="F:DNA-binding transcription factor activity"/>
    <property type="evidence" value="ECO:0007669"/>
    <property type="project" value="TreeGrafter"/>
</dbReference>
<dbReference type="Gene3D" id="1.10.10.60">
    <property type="entry name" value="Homeodomain-like"/>
    <property type="match status" value="1"/>
</dbReference>
<dbReference type="Gene3D" id="1.10.357.10">
    <property type="entry name" value="Tetracycline Repressor, domain 2"/>
    <property type="match status" value="1"/>
</dbReference>
<feature type="DNA-binding region" description="H-T-H motif" evidence="2">
    <location>
        <begin position="36"/>
        <end position="55"/>
    </location>
</feature>
<evidence type="ECO:0000256" key="1">
    <source>
        <dbReference type="ARBA" id="ARBA00023125"/>
    </source>
</evidence>
<protein>
    <submittedName>
        <fullName evidence="4">TetR family transcriptional regulator</fullName>
    </submittedName>
</protein>
<keyword evidence="1 2" id="KW-0238">DNA-binding</keyword>
<evidence type="ECO:0000259" key="3">
    <source>
        <dbReference type="PROSITE" id="PS50977"/>
    </source>
</evidence>
<dbReference type="OrthoDB" id="6860332at2"/>
<dbReference type="PROSITE" id="PS50977">
    <property type="entry name" value="HTH_TETR_2"/>
    <property type="match status" value="1"/>
</dbReference>
<dbReference type="AlphaFoldDB" id="A0A3D8MBT1"/>
<proteinExistence type="predicted"/>
<dbReference type="SUPFAM" id="SSF48498">
    <property type="entry name" value="Tetracyclin repressor-like, C-terminal domain"/>
    <property type="match status" value="1"/>
</dbReference>
<dbReference type="Pfam" id="PF08362">
    <property type="entry name" value="TetR_C_3"/>
    <property type="match status" value="1"/>
</dbReference>
<dbReference type="InterPro" id="IPR013573">
    <property type="entry name" value="Tscrpt_reg_YcdC_C"/>
</dbReference>
<accession>A0A3D8MBT1</accession>
<name>A0A3D8MBT1_9ALTE</name>
<reference evidence="5" key="1">
    <citation type="submission" date="2018-08" db="EMBL/GenBank/DDBJ databases">
        <authorList>
            <person name="Zhang J."/>
            <person name="Du Z.-J."/>
        </authorList>
    </citation>
    <scope>NUCLEOTIDE SEQUENCE [LARGE SCALE GENOMIC DNA]</scope>
    <source>
        <strain evidence="5">KCTC 52655</strain>
    </source>
</reference>
<feature type="domain" description="HTH tetR-type" evidence="3">
    <location>
        <begin position="13"/>
        <end position="73"/>
    </location>
</feature>
<dbReference type="PANTHER" id="PTHR30055">
    <property type="entry name" value="HTH-TYPE TRANSCRIPTIONAL REGULATOR RUTR"/>
    <property type="match status" value="1"/>
</dbReference>
<dbReference type="RefSeq" id="WP_115592434.1">
    <property type="nucleotide sequence ID" value="NZ_QRHA01000003.1"/>
</dbReference>
<dbReference type="InterPro" id="IPR050109">
    <property type="entry name" value="HTH-type_TetR-like_transc_reg"/>
</dbReference>